<evidence type="ECO:0000313" key="2">
    <source>
        <dbReference type="Proteomes" id="UP000032142"/>
    </source>
</evidence>
<protein>
    <submittedName>
        <fullName evidence="1">Uncharacterized protein</fullName>
    </submittedName>
</protein>
<proteinExistence type="predicted"/>
<dbReference type="Proteomes" id="UP000032142">
    <property type="component" value="Unassembled WGS sequence"/>
</dbReference>
<sequence length="19" mass="2273">MCISLNRQSFNVREVSYEP</sequence>
<keyword evidence="2" id="KW-1185">Reference proteome</keyword>
<accession>A0A0B0PTD2</accession>
<evidence type="ECO:0000313" key="1">
    <source>
        <dbReference type="EMBL" id="KHG29713.1"/>
    </source>
</evidence>
<dbReference type="AlphaFoldDB" id="A0A0B0PTD2"/>
<name>A0A0B0PTD2_GOSAR</name>
<reference evidence="2" key="1">
    <citation type="submission" date="2014-09" db="EMBL/GenBank/DDBJ databases">
        <authorList>
            <person name="Mudge J."/>
            <person name="Ramaraj T."/>
            <person name="Lindquist I.E."/>
            <person name="Bharti A.K."/>
            <person name="Sundararajan A."/>
            <person name="Cameron C.T."/>
            <person name="Woodward J.E."/>
            <person name="May G.D."/>
            <person name="Brubaker C."/>
            <person name="Broadhvest J."/>
            <person name="Wilkins T.A."/>
        </authorList>
    </citation>
    <scope>NUCLEOTIDE SEQUENCE</scope>
    <source>
        <strain evidence="2">cv. AKA8401</strain>
    </source>
</reference>
<gene>
    <name evidence="1" type="ORF">F383_35956</name>
</gene>
<dbReference type="EMBL" id="KN451472">
    <property type="protein sequence ID" value="KHG29713.1"/>
    <property type="molecule type" value="Genomic_DNA"/>
</dbReference>
<organism evidence="1 2">
    <name type="scientific">Gossypium arboreum</name>
    <name type="common">Tree cotton</name>
    <name type="synonym">Gossypium nanking</name>
    <dbReference type="NCBI Taxonomy" id="29729"/>
    <lineage>
        <taxon>Eukaryota</taxon>
        <taxon>Viridiplantae</taxon>
        <taxon>Streptophyta</taxon>
        <taxon>Embryophyta</taxon>
        <taxon>Tracheophyta</taxon>
        <taxon>Spermatophyta</taxon>
        <taxon>Magnoliopsida</taxon>
        <taxon>eudicotyledons</taxon>
        <taxon>Gunneridae</taxon>
        <taxon>Pentapetalae</taxon>
        <taxon>rosids</taxon>
        <taxon>malvids</taxon>
        <taxon>Malvales</taxon>
        <taxon>Malvaceae</taxon>
        <taxon>Malvoideae</taxon>
        <taxon>Gossypium</taxon>
    </lineage>
</organism>